<accession>A0A438MJA9</accession>
<evidence type="ECO:0000313" key="2">
    <source>
        <dbReference type="Proteomes" id="UP000284824"/>
    </source>
</evidence>
<organism evidence="1 2">
    <name type="scientific">Nonomuraea polychroma</name>
    <dbReference type="NCBI Taxonomy" id="46176"/>
    <lineage>
        <taxon>Bacteria</taxon>
        <taxon>Bacillati</taxon>
        <taxon>Actinomycetota</taxon>
        <taxon>Actinomycetes</taxon>
        <taxon>Streptosporangiales</taxon>
        <taxon>Streptosporangiaceae</taxon>
        <taxon>Nonomuraea</taxon>
    </lineage>
</organism>
<proteinExistence type="predicted"/>
<dbReference type="EMBL" id="SAUN01000001">
    <property type="protein sequence ID" value="RVX45937.1"/>
    <property type="molecule type" value="Genomic_DNA"/>
</dbReference>
<reference evidence="1 2" key="1">
    <citation type="submission" date="2019-01" db="EMBL/GenBank/DDBJ databases">
        <title>Sequencing the genomes of 1000 actinobacteria strains.</title>
        <authorList>
            <person name="Klenk H.-P."/>
        </authorList>
    </citation>
    <scope>NUCLEOTIDE SEQUENCE [LARGE SCALE GENOMIC DNA]</scope>
    <source>
        <strain evidence="1 2">DSM 43925</strain>
    </source>
</reference>
<evidence type="ECO:0000313" key="1">
    <source>
        <dbReference type="EMBL" id="RVX45937.1"/>
    </source>
</evidence>
<dbReference type="Proteomes" id="UP000284824">
    <property type="component" value="Unassembled WGS sequence"/>
</dbReference>
<name>A0A438MJA9_9ACTN</name>
<comment type="caution">
    <text evidence="1">The sequence shown here is derived from an EMBL/GenBank/DDBJ whole genome shotgun (WGS) entry which is preliminary data.</text>
</comment>
<protein>
    <submittedName>
        <fullName evidence="1">Uncharacterized protein</fullName>
    </submittedName>
</protein>
<keyword evidence="2" id="KW-1185">Reference proteome</keyword>
<gene>
    <name evidence="1" type="ORF">EDD27_8770</name>
</gene>
<dbReference type="OrthoDB" id="1261794at2"/>
<dbReference type="AlphaFoldDB" id="A0A438MJA9"/>
<sequence>MGLDYSYELYLHRRNAVGVLRDLATDRTAGHDSNGHTVVELPEAQHLVMPFTSGFTSGRIQPLGPELALDLTIRFAEDQHVLDYAKGRSILAEDTDFRWSTDADSRRHYDVGYIYLTVHEASWLRPDYLELCFTAATSSMSCLFRDSVSTRNFFATLTIRNSGLLCVLDVEDDGKIVVSVGNRRLFEPVPGARWASLPDLLCAYNLIP</sequence>
<dbReference type="RefSeq" id="WP_127937735.1">
    <property type="nucleotide sequence ID" value="NZ_SAUN01000001.1"/>
</dbReference>